<reference evidence="1 2" key="1">
    <citation type="submission" date="2019-01" db="EMBL/GenBank/DDBJ databases">
        <title>Hymenobacter humicola sp. nov., isolated from soils in Antarctica.</title>
        <authorList>
            <person name="Sedlacek I."/>
            <person name="Holochova P."/>
            <person name="Kralova S."/>
            <person name="Pantucek R."/>
            <person name="Stankova E."/>
            <person name="Vrbovska V."/>
            <person name="Kristofova L."/>
            <person name="Svec P."/>
            <person name="Busse H.-J."/>
        </authorList>
    </citation>
    <scope>NUCLEOTIDE SEQUENCE [LARGE SCALE GENOMIC DNA]</scope>
    <source>
        <strain evidence="1 2">CCM 8852</strain>
    </source>
</reference>
<dbReference type="EMBL" id="QYCN01000040">
    <property type="protein sequence ID" value="RIY06474.1"/>
    <property type="molecule type" value="Genomic_DNA"/>
</dbReference>
<name>A0A418QMV3_9BACT</name>
<evidence type="ECO:0000313" key="1">
    <source>
        <dbReference type="EMBL" id="RIY06474.1"/>
    </source>
</evidence>
<evidence type="ECO:0000313" key="2">
    <source>
        <dbReference type="Proteomes" id="UP000284250"/>
    </source>
</evidence>
<dbReference type="OrthoDB" id="964176at2"/>
<dbReference type="Proteomes" id="UP000284250">
    <property type="component" value="Unassembled WGS sequence"/>
</dbReference>
<evidence type="ECO:0008006" key="3">
    <source>
        <dbReference type="Google" id="ProtNLM"/>
    </source>
</evidence>
<organism evidence="1 2">
    <name type="scientific">Hymenobacter rubripertinctus</name>
    <dbReference type="NCBI Taxonomy" id="2029981"/>
    <lineage>
        <taxon>Bacteria</taxon>
        <taxon>Pseudomonadati</taxon>
        <taxon>Bacteroidota</taxon>
        <taxon>Cytophagia</taxon>
        <taxon>Cytophagales</taxon>
        <taxon>Hymenobacteraceae</taxon>
        <taxon>Hymenobacter</taxon>
    </lineage>
</organism>
<dbReference type="AlphaFoldDB" id="A0A418QMV3"/>
<accession>A0A418QMV3</accession>
<dbReference type="RefSeq" id="WP_119657339.1">
    <property type="nucleotide sequence ID" value="NZ_JBHUOI010000081.1"/>
</dbReference>
<gene>
    <name evidence="1" type="ORF">D0T11_18715</name>
</gene>
<proteinExistence type="predicted"/>
<keyword evidence="2" id="KW-1185">Reference proteome</keyword>
<protein>
    <recommendedName>
        <fullName evidence="3">Phage morphogenesis protein</fullName>
    </recommendedName>
</protein>
<comment type="caution">
    <text evidence="1">The sequence shown here is derived from an EMBL/GenBank/DDBJ whole genome shotgun (WGS) entry which is preliminary data.</text>
</comment>
<sequence>MSNQPKIPFEEFRQRFYEFKQTKWPRMVGRTALAVFDENFDNGGFTDKVFIRWKPRKGDTENKGRRLGDGGRQSGRALLIKSGALRRTLRISYALPQQVKVLAGNQDVDYAGIHNEGGRIQTTVRVKAHTRTNSYQDEVSGPRARKAKYAKVTTGTSTVEAHSRRVNTVMPRRQFMGASDKLMDRVERQFFGQLNKLWQAS</sequence>